<dbReference type="AlphaFoldDB" id="A0A1M4TGH0"/>
<sequence length="703" mass="80668">MEKIKIGKGEVLHKKGDEVKNIEIVLSGALTMTNRDTVDVRLSGGGIAGAVYNPGDLYVFDYAAAEDTTLLVFDYTSDDDIVDAVSSATAIAPVMAASNMEFANGMLDALNSVTDTVANFCKEIKYNYNDYKFMCVKLEKEPEQFSFVEQLPTPDTPEITSSWEAEICRSFCEHRGALEANYYSLGASFCIEAVMRASVTGRRIRKELEAATEFSSWVKNGTADFVNAFYDVKSRVDTENRGTSGEVPTIENALEVILAFSGVSQEIADTFRKDLKQFSETEDRRAKSDEMRHLRMSIAEGYYNIYEAAFFKSLETSHIPAEVRMFFLFGFVDENLAGKANTEMLYNMAVSWEEPEGTRILPMYEWLVRIYKGEAVPSKNEFDNDWTEYLREEVRTANMTQQRADELANDRHAMVSFEIHNMFVTANKITNGQMASFVPVFNAQDVIRPLDKCLASIQRVQAALDKVTEIDFGCFYRPALIQYPELKIQHFVYNTEIKPYIILMPNFGARGVMWQENEGPRRTTPAHMVISVFHSEELEETIVRMCAQFRWEMCRRIQGVRYMDISEPSLTSEYMNYLQFYKKNGYLSADMKERIKIALQKARNDYKVVFVADYEKYILNEAFGLPRLNKVTREILFRYCTFSQKYRKALAINPQYQQLIERWGITQSAKLHGVDLMAKKVKRMKPGEPLPKEIEEELAFLRL</sequence>
<reference evidence="2 3" key="1">
    <citation type="submission" date="2016-11" db="EMBL/GenBank/DDBJ databases">
        <authorList>
            <person name="Jaros S."/>
            <person name="Januszkiewicz K."/>
            <person name="Wedrychowicz H."/>
        </authorList>
    </citation>
    <scope>NUCLEOTIDE SEQUENCE [LARGE SCALE GENOMIC DNA]</scope>
    <source>
        <strain evidence="2 3">DSM 10502</strain>
    </source>
</reference>
<protein>
    <recommendedName>
        <fullName evidence="1">Cyclic nucleotide-binding domain-containing protein</fullName>
    </recommendedName>
</protein>
<name>A0A1M4TGH0_9FIRM</name>
<organism evidence="2 3">
    <name type="scientific">Schwartzia succinivorans DSM 10502</name>
    <dbReference type="NCBI Taxonomy" id="1123243"/>
    <lineage>
        <taxon>Bacteria</taxon>
        <taxon>Bacillati</taxon>
        <taxon>Bacillota</taxon>
        <taxon>Negativicutes</taxon>
        <taxon>Selenomonadales</taxon>
        <taxon>Selenomonadaceae</taxon>
        <taxon>Schwartzia</taxon>
    </lineage>
</organism>
<keyword evidence="3" id="KW-1185">Reference proteome</keyword>
<evidence type="ECO:0000313" key="3">
    <source>
        <dbReference type="Proteomes" id="UP000184404"/>
    </source>
</evidence>
<dbReference type="InterPro" id="IPR018490">
    <property type="entry name" value="cNMP-bd_dom_sf"/>
</dbReference>
<evidence type="ECO:0000313" key="2">
    <source>
        <dbReference type="EMBL" id="SHE43580.1"/>
    </source>
</evidence>
<accession>A0A1M4TGH0</accession>
<proteinExistence type="predicted"/>
<gene>
    <name evidence="2" type="ORF">SAMN02745190_00474</name>
</gene>
<dbReference type="RefSeq" id="WP_072934562.1">
    <property type="nucleotide sequence ID" value="NZ_FQUG01000002.1"/>
</dbReference>
<dbReference type="OrthoDB" id="334160at2"/>
<dbReference type="EMBL" id="FQUG01000002">
    <property type="protein sequence ID" value="SHE43580.1"/>
    <property type="molecule type" value="Genomic_DNA"/>
</dbReference>
<dbReference type="Proteomes" id="UP000184404">
    <property type="component" value="Unassembled WGS sequence"/>
</dbReference>
<evidence type="ECO:0000259" key="1">
    <source>
        <dbReference type="PROSITE" id="PS50042"/>
    </source>
</evidence>
<feature type="domain" description="Cyclic nucleotide-binding" evidence="1">
    <location>
        <begin position="1"/>
        <end position="51"/>
    </location>
</feature>
<dbReference type="PROSITE" id="PS50042">
    <property type="entry name" value="CNMP_BINDING_3"/>
    <property type="match status" value="1"/>
</dbReference>
<dbReference type="STRING" id="1123243.SAMN02745190_00474"/>
<dbReference type="InterPro" id="IPR000595">
    <property type="entry name" value="cNMP-bd_dom"/>
</dbReference>
<dbReference type="SUPFAM" id="SSF51206">
    <property type="entry name" value="cAMP-binding domain-like"/>
    <property type="match status" value="1"/>
</dbReference>